<dbReference type="SMART" id="SM00304">
    <property type="entry name" value="HAMP"/>
    <property type="match status" value="1"/>
</dbReference>
<protein>
    <recommendedName>
        <fullName evidence="3">histidine kinase</fullName>
        <ecNumber evidence="3">2.7.13.3</ecNumber>
    </recommendedName>
</protein>
<feature type="transmembrane region" description="Helical" evidence="11">
    <location>
        <begin position="24"/>
        <end position="47"/>
    </location>
</feature>
<dbReference type="GO" id="GO:0000155">
    <property type="term" value="F:phosphorelay sensor kinase activity"/>
    <property type="evidence" value="ECO:0007669"/>
    <property type="project" value="InterPro"/>
</dbReference>
<dbReference type="Pfam" id="PF00672">
    <property type="entry name" value="HAMP"/>
    <property type="match status" value="1"/>
</dbReference>
<dbReference type="Pfam" id="PF02518">
    <property type="entry name" value="HATPase_c"/>
    <property type="match status" value="1"/>
</dbReference>
<accession>A0A931GGN6</accession>
<evidence type="ECO:0000313" key="14">
    <source>
        <dbReference type="EMBL" id="MBG6086523.1"/>
    </source>
</evidence>
<evidence type="ECO:0000256" key="2">
    <source>
        <dbReference type="ARBA" id="ARBA00004236"/>
    </source>
</evidence>
<dbReference type="EC" id="2.7.13.3" evidence="3"/>
<dbReference type="CDD" id="cd00075">
    <property type="entry name" value="HATPase"/>
    <property type="match status" value="1"/>
</dbReference>
<dbReference type="PROSITE" id="PS50885">
    <property type="entry name" value="HAMP"/>
    <property type="match status" value="1"/>
</dbReference>
<evidence type="ECO:0000256" key="1">
    <source>
        <dbReference type="ARBA" id="ARBA00000085"/>
    </source>
</evidence>
<dbReference type="Gene3D" id="1.10.287.130">
    <property type="match status" value="1"/>
</dbReference>
<gene>
    <name evidence="14" type="ORF">IW256_000636</name>
</gene>
<dbReference type="Proteomes" id="UP000614047">
    <property type="component" value="Unassembled WGS sequence"/>
</dbReference>
<keyword evidence="15" id="KW-1185">Reference proteome</keyword>
<comment type="catalytic activity">
    <reaction evidence="1">
        <text>ATP + protein L-histidine = ADP + protein N-phospho-L-histidine.</text>
        <dbReference type="EC" id="2.7.13.3"/>
    </reaction>
</comment>
<dbReference type="InterPro" id="IPR003661">
    <property type="entry name" value="HisK_dim/P_dom"/>
</dbReference>
<evidence type="ECO:0000259" key="13">
    <source>
        <dbReference type="PROSITE" id="PS50885"/>
    </source>
</evidence>
<keyword evidence="8 11" id="KW-1133">Transmembrane helix</keyword>
<dbReference type="InterPro" id="IPR004358">
    <property type="entry name" value="Sig_transdc_His_kin-like_C"/>
</dbReference>
<feature type="domain" description="Histidine kinase" evidence="12">
    <location>
        <begin position="268"/>
        <end position="480"/>
    </location>
</feature>
<dbReference type="PRINTS" id="PR00344">
    <property type="entry name" value="BCTRLSENSOR"/>
</dbReference>
<evidence type="ECO:0000256" key="11">
    <source>
        <dbReference type="SAM" id="Phobius"/>
    </source>
</evidence>
<dbReference type="AlphaFoldDB" id="A0A931GGN6"/>
<evidence type="ECO:0000313" key="15">
    <source>
        <dbReference type="Proteomes" id="UP000614047"/>
    </source>
</evidence>
<evidence type="ECO:0000256" key="5">
    <source>
        <dbReference type="ARBA" id="ARBA00022679"/>
    </source>
</evidence>
<evidence type="ECO:0000256" key="4">
    <source>
        <dbReference type="ARBA" id="ARBA00022553"/>
    </source>
</evidence>
<comment type="subcellular location">
    <subcellularLocation>
        <location evidence="2">Cell membrane</location>
    </subcellularLocation>
</comment>
<evidence type="ECO:0000259" key="12">
    <source>
        <dbReference type="PROSITE" id="PS50109"/>
    </source>
</evidence>
<dbReference type="CDD" id="cd06225">
    <property type="entry name" value="HAMP"/>
    <property type="match status" value="1"/>
</dbReference>
<dbReference type="FunFam" id="1.10.287.130:FF:000001">
    <property type="entry name" value="Two-component sensor histidine kinase"/>
    <property type="match status" value="1"/>
</dbReference>
<dbReference type="InterPro" id="IPR036890">
    <property type="entry name" value="HATPase_C_sf"/>
</dbReference>
<feature type="transmembrane region" description="Helical" evidence="11">
    <location>
        <begin position="186"/>
        <end position="206"/>
    </location>
</feature>
<dbReference type="Gene3D" id="6.10.340.10">
    <property type="match status" value="1"/>
</dbReference>
<dbReference type="Pfam" id="PF00512">
    <property type="entry name" value="HisKA"/>
    <property type="match status" value="1"/>
</dbReference>
<keyword evidence="5" id="KW-0808">Transferase</keyword>
<evidence type="ECO:0000256" key="7">
    <source>
        <dbReference type="ARBA" id="ARBA00022777"/>
    </source>
</evidence>
<evidence type="ECO:0000256" key="6">
    <source>
        <dbReference type="ARBA" id="ARBA00022692"/>
    </source>
</evidence>
<dbReference type="PANTHER" id="PTHR45436:SF5">
    <property type="entry name" value="SENSOR HISTIDINE KINASE TRCS"/>
    <property type="match status" value="1"/>
</dbReference>
<dbReference type="PANTHER" id="PTHR45436">
    <property type="entry name" value="SENSOR HISTIDINE KINASE YKOH"/>
    <property type="match status" value="1"/>
</dbReference>
<reference evidence="14" key="1">
    <citation type="submission" date="2020-11" db="EMBL/GenBank/DDBJ databases">
        <title>Sequencing the genomes of 1000 actinobacteria strains.</title>
        <authorList>
            <person name="Klenk H.-P."/>
        </authorList>
    </citation>
    <scope>NUCLEOTIDE SEQUENCE</scope>
    <source>
        <strain evidence="14">DSM 43175</strain>
    </source>
</reference>
<evidence type="ECO:0000256" key="3">
    <source>
        <dbReference type="ARBA" id="ARBA00012438"/>
    </source>
</evidence>
<dbReference type="InterPro" id="IPR003594">
    <property type="entry name" value="HATPase_dom"/>
</dbReference>
<organism evidence="14 15">
    <name type="scientific">Actinomadura viridis</name>
    <dbReference type="NCBI Taxonomy" id="58110"/>
    <lineage>
        <taxon>Bacteria</taxon>
        <taxon>Bacillati</taxon>
        <taxon>Actinomycetota</taxon>
        <taxon>Actinomycetes</taxon>
        <taxon>Streptosporangiales</taxon>
        <taxon>Thermomonosporaceae</taxon>
        <taxon>Actinomadura</taxon>
    </lineage>
</organism>
<dbReference type="SUPFAM" id="SSF158472">
    <property type="entry name" value="HAMP domain-like"/>
    <property type="match status" value="1"/>
</dbReference>
<dbReference type="PROSITE" id="PS50109">
    <property type="entry name" value="HIS_KIN"/>
    <property type="match status" value="1"/>
</dbReference>
<dbReference type="EMBL" id="JADOUA010000001">
    <property type="protein sequence ID" value="MBG6086523.1"/>
    <property type="molecule type" value="Genomic_DNA"/>
</dbReference>
<evidence type="ECO:0000256" key="10">
    <source>
        <dbReference type="ARBA" id="ARBA00023136"/>
    </source>
</evidence>
<dbReference type="CDD" id="cd00082">
    <property type="entry name" value="HisKA"/>
    <property type="match status" value="1"/>
</dbReference>
<dbReference type="RefSeq" id="WP_197009514.1">
    <property type="nucleotide sequence ID" value="NZ_BAABES010000013.1"/>
</dbReference>
<evidence type="ECO:0000256" key="8">
    <source>
        <dbReference type="ARBA" id="ARBA00022989"/>
    </source>
</evidence>
<dbReference type="SUPFAM" id="SSF47384">
    <property type="entry name" value="Homodimeric domain of signal transducing histidine kinase"/>
    <property type="match status" value="1"/>
</dbReference>
<evidence type="ECO:0000256" key="9">
    <source>
        <dbReference type="ARBA" id="ARBA00023012"/>
    </source>
</evidence>
<dbReference type="InterPro" id="IPR036097">
    <property type="entry name" value="HisK_dim/P_sf"/>
</dbReference>
<dbReference type="SMART" id="SM00388">
    <property type="entry name" value="HisKA"/>
    <property type="match status" value="1"/>
</dbReference>
<feature type="domain" description="HAMP" evidence="13">
    <location>
        <begin position="208"/>
        <end position="260"/>
    </location>
</feature>
<name>A0A931GGN6_9ACTN</name>
<proteinExistence type="predicted"/>
<dbReference type="SMART" id="SM00387">
    <property type="entry name" value="HATPase_c"/>
    <property type="match status" value="1"/>
</dbReference>
<keyword evidence="10 11" id="KW-0472">Membrane</keyword>
<keyword evidence="7 14" id="KW-0418">Kinase</keyword>
<dbReference type="InterPro" id="IPR050428">
    <property type="entry name" value="TCS_sensor_his_kinase"/>
</dbReference>
<sequence length="486" mass="52698">MTAEPAGEDARPRRLPGVSARTRIMLWLVVVMAVALGSVALAVRAILIADVEREGNQLLEQEAREFERFAREGRDPATGRPFRDAGGLLFTHLRRQHADDDELLLGVEPGGRIIRQDREGPYNLPDDAAAMRRVLDAPGPSGRTHSPAGEIRWAKVAAVTPDGGAATFVIAYFIERDLAEVDRTMRVMGAVSGVALLCGAGIGWIVSGRILAPVRLVRRTAAEITERDLAWRIPVRRRDDVGELAATFNAMLDRLDRAFATQRRFVDDAGHELRTPITIVRGHLELMGDDPAEREETMRLVTDELDRMSRIVEDLLLLAKAEQPDFVQLQWVPVMELTSDVYAKVRALGDRDWVLDGIGEGEARIDPQRLTQAVVQLAHNAVQHTVPGGTIKVGSALDDERVRFWVADQGPGVHPDDMERIFERFAHGSAAPAGGRSHRGGAGLGLAIVAAIAGGHGGTVRVGGEPGRGAVFELDLPRAGRGGGEG</sequence>
<comment type="caution">
    <text evidence="14">The sequence shown here is derived from an EMBL/GenBank/DDBJ whole genome shotgun (WGS) entry which is preliminary data.</text>
</comment>
<dbReference type="SUPFAM" id="SSF55874">
    <property type="entry name" value="ATPase domain of HSP90 chaperone/DNA topoisomerase II/histidine kinase"/>
    <property type="match status" value="1"/>
</dbReference>
<keyword evidence="4" id="KW-0597">Phosphoprotein</keyword>
<dbReference type="InterPro" id="IPR005467">
    <property type="entry name" value="His_kinase_dom"/>
</dbReference>
<dbReference type="GO" id="GO:0005886">
    <property type="term" value="C:plasma membrane"/>
    <property type="evidence" value="ECO:0007669"/>
    <property type="project" value="UniProtKB-SubCell"/>
</dbReference>
<keyword evidence="6 11" id="KW-0812">Transmembrane</keyword>
<keyword evidence="9" id="KW-0902">Two-component regulatory system</keyword>
<dbReference type="Gene3D" id="3.30.565.10">
    <property type="entry name" value="Histidine kinase-like ATPase, C-terminal domain"/>
    <property type="match status" value="1"/>
</dbReference>
<dbReference type="InterPro" id="IPR003660">
    <property type="entry name" value="HAMP_dom"/>
</dbReference>